<feature type="compositionally biased region" description="Pro residues" evidence="2">
    <location>
        <begin position="39"/>
        <end position="50"/>
    </location>
</feature>
<evidence type="ECO:0000256" key="2">
    <source>
        <dbReference type="SAM" id="MobiDB-lite"/>
    </source>
</evidence>
<feature type="chain" id="PRO_5026950626" description="BD-FAE-like domain-containing protein" evidence="3">
    <location>
        <begin position="21"/>
        <end position="328"/>
    </location>
</feature>
<dbReference type="SUPFAM" id="SSF53474">
    <property type="entry name" value="alpha/beta-Hydrolases"/>
    <property type="match status" value="1"/>
</dbReference>
<protein>
    <recommendedName>
        <fullName evidence="4">BD-FAE-like domain-containing protein</fullName>
    </recommendedName>
</protein>
<dbReference type="KEGG" id="ftj:FTUN_5439"/>
<proteinExistence type="predicted"/>
<keyword evidence="3" id="KW-0732">Signal</keyword>
<dbReference type="InterPro" id="IPR050300">
    <property type="entry name" value="GDXG_lipolytic_enzyme"/>
</dbReference>
<dbReference type="Pfam" id="PF20434">
    <property type="entry name" value="BD-FAE"/>
    <property type="match status" value="1"/>
</dbReference>
<feature type="signal peptide" evidence="3">
    <location>
        <begin position="1"/>
        <end position="20"/>
    </location>
</feature>
<evidence type="ECO:0000313" key="5">
    <source>
        <dbReference type="EMBL" id="QJW97859.1"/>
    </source>
</evidence>
<evidence type="ECO:0000259" key="4">
    <source>
        <dbReference type="Pfam" id="PF20434"/>
    </source>
</evidence>
<evidence type="ECO:0000256" key="1">
    <source>
        <dbReference type="ARBA" id="ARBA00022801"/>
    </source>
</evidence>
<evidence type="ECO:0000256" key="3">
    <source>
        <dbReference type="SAM" id="SignalP"/>
    </source>
</evidence>
<sequence length="328" mass="34380">MARFFLAVAFGCAALTFVIAAPPAAPDAPKAKAAGAAPGPVPGTEPPTGAPGPVTVERGVLYDTIEKQKLYLDIARPKGDGPHPCVVILHGGAWIGGSRKDVSVGDKGKNGKPEPSILEDVAARGYVAVAPSYRLAPRFPFPAQIQDARAAVRFLRANAKTYGIDPAKFAAAGFSAGGHLALLLGLADKVDGWDAGGNRDQSSRVQCVVDYFGPTDLSLYAVSPAVEDAYMVPVFGKAVKTDPEVYKKASPISYVSKTAPPVLVLHGTFDLIVPIIHSETLLKKLTDAGATAEMITVRAEGHGWSGANFTRTLNDSLKFLDAHLKGKK</sequence>
<dbReference type="EMBL" id="CP053452">
    <property type="protein sequence ID" value="QJW97859.1"/>
    <property type="molecule type" value="Genomic_DNA"/>
</dbReference>
<dbReference type="AlphaFoldDB" id="A0A6M5YV90"/>
<dbReference type="Proteomes" id="UP000503447">
    <property type="component" value="Chromosome"/>
</dbReference>
<organism evidence="5 6">
    <name type="scientific">Frigoriglobus tundricola</name>
    <dbReference type="NCBI Taxonomy" id="2774151"/>
    <lineage>
        <taxon>Bacteria</taxon>
        <taxon>Pseudomonadati</taxon>
        <taxon>Planctomycetota</taxon>
        <taxon>Planctomycetia</taxon>
        <taxon>Gemmatales</taxon>
        <taxon>Gemmataceae</taxon>
        <taxon>Frigoriglobus</taxon>
    </lineage>
</organism>
<gene>
    <name evidence="5" type="ORF">FTUN_5439</name>
</gene>
<dbReference type="RefSeq" id="WP_171473153.1">
    <property type="nucleotide sequence ID" value="NZ_CP053452.2"/>
</dbReference>
<dbReference type="PANTHER" id="PTHR48081:SF13">
    <property type="entry name" value="ALPHA_BETA HYDROLASE"/>
    <property type="match status" value="1"/>
</dbReference>
<feature type="domain" description="BD-FAE-like" evidence="4">
    <location>
        <begin position="72"/>
        <end position="285"/>
    </location>
</feature>
<dbReference type="InterPro" id="IPR049492">
    <property type="entry name" value="BD-FAE-like_dom"/>
</dbReference>
<dbReference type="PANTHER" id="PTHR48081">
    <property type="entry name" value="AB HYDROLASE SUPERFAMILY PROTEIN C4A8.06C"/>
    <property type="match status" value="1"/>
</dbReference>
<feature type="region of interest" description="Disordered" evidence="2">
    <location>
        <begin position="28"/>
        <end position="55"/>
    </location>
</feature>
<feature type="compositionally biased region" description="Low complexity" evidence="2">
    <location>
        <begin position="28"/>
        <end position="38"/>
    </location>
</feature>
<keyword evidence="1" id="KW-0378">Hydrolase</keyword>
<dbReference type="GO" id="GO:0016787">
    <property type="term" value="F:hydrolase activity"/>
    <property type="evidence" value="ECO:0007669"/>
    <property type="project" value="UniProtKB-KW"/>
</dbReference>
<accession>A0A6M5YV90</accession>
<dbReference type="Gene3D" id="3.40.50.1820">
    <property type="entry name" value="alpha/beta hydrolase"/>
    <property type="match status" value="1"/>
</dbReference>
<evidence type="ECO:0000313" key="6">
    <source>
        <dbReference type="Proteomes" id="UP000503447"/>
    </source>
</evidence>
<reference evidence="6" key="1">
    <citation type="submission" date="2020-05" db="EMBL/GenBank/DDBJ databases">
        <title>Frigoriglobus tundricola gen. nov., sp. nov., a psychrotolerant cellulolytic planctomycete of the family Gemmataceae with two divergent copies of 16S rRNA gene.</title>
        <authorList>
            <person name="Kulichevskaya I.S."/>
            <person name="Ivanova A.A."/>
            <person name="Naumoff D.G."/>
            <person name="Beletsky A.V."/>
            <person name="Rijpstra W.I.C."/>
            <person name="Sinninghe Damste J.S."/>
            <person name="Mardanov A.V."/>
            <person name="Ravin N.V."/>
            <person name="Dedysh S.N."/>
        </authorList>
    </citation>
    <scope>NUCLEOTIDE SEQUENCE [LARGE SCALE GENOMIC DNA]</scope>
    <source>
        <strain evidence="6">PL17</strain>
    </source>
</reference>
<dbReference type="InterPro" id="IPR029058">
    <property type="entry name" value="AB_hydrolase_fold"/>
</dbReference>
<name>A0A6M5YV90_9BACT</name>
<keyword evidence="6" id="KW-1185">Reference proteome</keyword>